<feature type="domain" description="RING-type" evidence="6">
    <location>
        <begin position="116"/>
        <end position="156"/>
    </location>
</feature>
<keyword evidence="1" id="KW-0479">Metal-binding</keyword>
<dbReference type="Proteomes" id="UP001489004">
    <property type="component" value="Unassembled WGS sequence"/>
</dbReference>
<feature type="domain" description="RING-type" evidence="6">
    <location>
        <begin position="329"/>
        <end position="369"/>
    </location>
</feature>
<dbReference type="PANTHER" id="PTHR45931">
    <property type="entry name" value="SI:CH211-59O9.10"/>
    <property type="match status" value="1"/>
</dbReference>
<feature type="transmembrane region" description="Helical" evidence="5">
    <location>
        <begin position="38"/>
        <end position="58"/>
    </location>
</feature>
<evidence type="ECO:0000256" key="4">
    <source>
        <dbReference type="PROSITE-ProRule" id="PRU00175"/>
    </source>
</evidence>
<keyword evidence="2 4" id="KW-0863">Zinc-finger</keyword>
<evidence type="ECO:0000259" key="6">
    <source>
        <dbReference type="PROSITE" id="PS50089"/>
    </source>
</evidence>
<dbReference type="GO" id="GO:0005634">
    <property type="term" value="C:nucleus"/>
    <property type="evidence" value="ECO:0007669"/>
    <property type="project" value="TreeGrafter"/>
</dbReference>
<dbReference type="GO" id="GO:0061630">
    <property type="term" value="F:ubiquitin protein ligase activity"/>
    <property type="evidence" value="ECO:0007669"/>
    <property type="project" value="TreeGrafter"/>
</dbReference>
<gene>
    <name evidence="7" type="ORF">WJX72_007498</name>
</gene>
<dbReference type="Pfam" id="PF13639">
    <property type="entry name" value="zf-RING_2"/>
    <property type="match status" value="2"/>
</dbReference>
<dbReference type="InterPro" id="IPR001841">
    <property type="entry name" value="Znf_RING"/>
</dbReference>
<keyword evidence="5" id="KW-0472">Membrane</keyword>
<keyword evidence="3" id="KW-0862">Zinc</keyword>
<sequence>MIAVAPPELVISQHSQGCLVTSSTARCFSAMASTAGSISWYVVLVMFFVLLSVVTYSWRRCAFVDVVPPEARLASQRRANATAAAKIALTKEQLERLPTFTIPPDAQAVEEGELECAICQDTMVGREVALLPCGHVFDQGCVREWLSQKATCPTCRLEVTEELLQDPSTFRCRTQNQTTDAARIATTDSRAASSSTAQHLSIQRNLEAGIGSQSAAGSLCVCNKQIHSSLLLLCSTSHIAFRKMQFAGLAWCLALLCFFLVMFMIIFGWRRFASLDRSPEYLRQMLPTQHPAPADQPKQAPLPIEQQDRLPCFVVPADAQAVENSDLHCAICQDSMIAKKAALLPCGHCYHEGCVRAWLSQKATCPTCRLIITEEFMLDPSTFRCHMKFTSADR</sequence>
<dbReference type="PANTHER" id="PTHR45931:SF3">
    <property type="entry name" value="RING ZINC FINGER-CONTAINING PROTEIN"/>
    <property type="match status" value="1"/>
</dbReference>
<comment type="caution">
    <text evidence="7">The sequence shown here is derived from an EMBL/GenBank/DDBJ whole genome shotgun (WGS) entry which is preliminary data.</text>
</comment>
<evidence type="ECO:0000256" key="5">
    <source>
        <dbReference type="SAM" id="Phobius"/>
    </source>
</evidence>
<keyword evidence="5" id="KW-1133">Transmembrane helix</keyword>
<reference evidence="7 8" key="1">
    <citation type="journal article" date="2024" name="Nat. Commun.">
        <title>Phylogenomics reveals the evolutionary origins of lichenization in chlorophyte algae.</title>
        <authorList>
            <person name="Puginier C."/>
            <person name="Libourel C."/>
            <person name="Otte J."/>
            <person name="Skaloud P."/>
            <person name="Haon M."/>
            <person name="Grisel S."/>
            <person name="Petersen M."/>
            <person name="Berrin J.G."/>
            <person name="Delaux P.M."/>
            <person name="Dal Grande F."/>
            <person name="Keller J."/>
        </authorList>
    </citation>
    <scope>NUCLEOTIDE SEQUENCE [LARGE SCALE GENOMIC DNA]</scope>
    <source>
        <strain evidence="7 8">SAG 2043</strain>
    </source>
</reference>
<dbReference type="Gene3D" id="3.30.40.10">
    <property type="entry name" value="Zinc/RING finger domain, C3HC4 (zinc finger)"/>
    <property type="match status" value="2"/>
</dbReference>
<dbReference type="GO" id="GO:0008270">
    <property type="term" value="F:zinc ion binding"/>
    <property type="evidence" value="ECO:0007669"/>
    <property type="project" value="UniProtKB-KW"/>
</dbReference>
<protein>
    <recommendedName>
        <fullName evidence="6">RING-type domain-containing protein</fullName>
    </recommendedName>
</protein>
<evidence type="ECO:0000256" key="2">
    <source>
        <dbReference type="ARBA" id="ARBA00022771"/>
    </source>
</evidence>
<dbReference type="SUPFAM" id="SSF57850">
    <property type="entry name" value="RING/U-box"/>
    <property type="match status" value="2"/>
</dbReference>
<dbReference type="AlphaFoldDB" id="A0AAW1P4W3"/>
<dbReference type="EMBL" id="JALJOR010000018">
    <property type="protein sequence ID" value="KAK9804332.1"/>
    <property type="molecule type" value="Genomic_DNA"/>
</dbReference>
<organism evidence="7 8">
    <name type="scientific">[Myrmecia] bisecta</name>
    <dbReference type="NCBI Taxonomy" id="41462"/>
    <lineage>
        <taxon>Eukaryota</taxon>
        <taxon>Viridiplantae</taxon>
        <taxon>Chlorophyta</taxon>
        <taxon>core chlorophytes</taxon>
        <taxon>Trebouxiophyceae</taxon>
        <taxon>Trebouxiales</taxon>
        <taxon>Trebouxiaceae</taxon>
        <taxon>Myrmecia</taxon>
    </lineage>
</organism>
<evidence type="ECO:0000313" key="8">
    <source>
        <dbReference type="Proteomes" id="UP001489004"/>
    </source>
</evidence>
<evidence type="ECO:0000256" key="1">
    <source>
        <dbReference type="ARBA" id="ARBA00022723"/>
    </source>
</evidence>
<evidence type="ECO:0000313" key="7">
    <source>
        <dbReference type="EMBL" id="KAK9804332.1"/>
    </source>
</evidence>
<feature type="transmembrane region" description="Helical" evidence="5">
    <location>
        <begin position="246"/>
        <end position="269"/>
    </location>
</feature>
<accession>A0AAW1P4W3</accession>
<name>A0AAW1P4W3_9CHLO</name>
<proteinExistence type="predicted"/>
<dbReference type="InterPro" id="IPR051834">
    <property type="entry name" value="RING_finger_E3_ligase"/>
</dbReference>
<dbReference type="SMART" id="SM00184">
    <property type="entry name" value="RING"/>
    <property type="match status" value="2"/>
</dbReference>
<dbReference type="InterPro" id="IPR013083">
    <property type="entry name" value="Znf_RING/FYVE/PHD"/>
</dbReference>
<dbReference type="GO" id="GO:0006511">
    <property type="term" value="P:ubiquitin-dependent protein catabolic process"/>
    <property type="evidence" value="ECO:0007669"/>
    <property type="project" value="TreeGrafter"/>
</dbReference>
<keyword evidence="8" id="KW-1185">Reference proteome</keyword>
<dbReference type="PROSITE" id="PS50089">
    <property type="entry name" value="ZF_RING_2"/>
    <property type="match status" value="2"/>
</dbReference>
<keyword evidence="5" id="KW-0812">Transmembrane</keyword>
<evidence type="ECO:0000256" key="3">
    <source>
        <dbReference type="ARBA" id="ARBA00022833"/>
    </source>
</evidence>